<dbReference type="EMBL" id="OW240913">
    <property type="protein sequence ID" value="CAH2251549.1"/>
    <property type="molecule type" value="Genomic_DNA"/>
</dbReference>
<name>A0AAD1VSX4_PELCU</name>
<gene>
    <name evidence="1" type="ORF">PECUL_23A022628</name>
</gene>
<feature type="non-terminal residue" evidence="1">
    <location>
        <position position="1"/>
    </location>
</feature>
<proteinExistence type="predicted"/>
<evidence type="ECO:0000313" key="1">
    <source>
        <dbReference type="EMBL" id="CAH2251549.1"/>
    </source>
</evidence>
<protein>
    <submittedName>
        <fullName evidence="1">Uncharacterized protein</fullName>
    </submittedName>
</protein>
<organism evidence="1 2">
    <name type="scientific">Pelobates cultripes</name>
    <name type="common">Western spadefoot toad</name>
    <dbReference type="NCBI Taxonomy" id="61616"/>
    <lineage>
        <taxon>Eukaryota</taxon>
        <taxon>Metazoa</taxon>
        <taxon>Chordata</taxon>
        <taxon>Craniata</taxon>
        <taxon>Vertebrata</taxon>
        <taxon>Euteleostomi</taxon>
        <taxon>Amphibia</taxon>
        <taxon>Batrachia</taxon>
        <taxon>Anura</taxon>
        <taxon>Pelobatoidea</taxon>
        <taxon>Pelobatidae</taxon>
        <taxon>Pelobates</taxon>
    </lineage>
</organism>
<keyword evidence="2" id="KW-1185">Reference proteome</keyword>
<accession>A0AAD1VSX4</accession>
<sequence>QLTELPTIILMAHQGLQPPGGQPLLTVHVCEGEQDVSRSMQLHAAPHRGRTQKRDMSVEHWYRLSEGPRAGGVPHPDCTVKLKR</sequence>
<evidence type="ECO:0000313" key="2">
    <source>
        <dbReference type="Proteomes" id="UP001295444"/>
    </source>
</evidence>
<dbReference type="AlphaFoldDB" id="A0AAD1VSX4"/>
<reference evidence="1" key="1">
    <citation type="submission" date="2022-03" db="EMBL/GenBank/DDBJ databases">
        <authorList>
            <person name="Alioto T."/>
            <person name="Alioto T."/>
            <person name="Gomez Garrido J."/>
        </authorList>
    </citation>
    <scope>NUCLEOTIDE SEQUENCE</scope>
</reference>
<feature type="non-terminal residue" evidence="1">
    <location>
        <position position="84"/>
    </location>
</feature>
<dbReference type="Proteomes" id="UP001295444">
    <property type="component" value="Chromosome 02"/>
</dbReference>